<proteinExistence type="predicted"/>
<evidence type="ECO:0000259" key="2">
    <source>
        <dbReference type="Pfam" id="PF07727"/>
    </source>
</evidence>
<dbReference type="InterPro" id="IPR043502">
    <property type="entry name" value="DNA/RNA_pol_sf"/>
</dbReference>
<dbReference type="EMBL" id="QGNW01000004">
    <property type="protein sequence ID" value="RVX22254.1"/>
    <property type="molecule type" value="Genomic_DNA"/>
</dbReference>
<reference evidence="4 5" key="1">
    <citation type="journal article" date="2018" name="PLoS Genet.">
        <title>Population sequencing reveals clonal diversity and ancestral inbreeding in the grapevine cultivar Chardonnay.</title>
        <authorList>
            <person name="Roach M.J."/>
            <person name="Johnson D.L."/>
            <person name="Bohlmann J."/>
            <person name="van Vuuren H.J."/>
            <person name="Jones S.J."/>
            <person name="Pretorius I.S."/>
            <person name="Schmidt S.A."/>
            <person name="Borneman A.R."/>
        </authorList>
    </citation>
    <scope>NUCLEOTIDE SEQUENCE [LARGE SCALE GENOMIC DNA]</scope>
    <source>
        <strain evidence="5">cv. Chardonnay</strain>
        <tissue evidence="4">Leaf</tissue>
    </source>
</reference>
<evidence type="ECO:0000256" key="1">
    <source>
        <dbReference type="SAM" id="MobiDB-lite"/>
    </source>
</evidence>
<dbReference type="CDD" id="cd09272">
    <property type="entry name" value="RNase_HI_RT_Ty1"/>
    <property type="match status" value="1"/>
</dbReference>
<evidence type="ECO:0000313" key="5">
    <source>
        <dbReference type="Proteomes" id="UP000288805"/>
    </source>
</evidence>
<feature type="region of interest" description="Disordered" evidence="1">
    <location>
        <begin position="55"/>
        <end position="82"/>
    </location>
</feature>
<dbReference type="Pfam" id="PF07727">
    <property type="entry name" value="RVT_2"/>
    <property type="match status" value="1"/>
</dbReference>
<protein>
    <submittedName>
        <fullName evidence="4">Retrovirus-related Pol polyprotein from transposon RE2</fullName>
    </submittedName>
</protein>
<dbReference type="InterPro" id="IPR013103">
    <property type="entry name" value="RVT_2"/>
</dbReference>
<dbReference type="PANTHER" id="PTHR11439:SF470">
    <property type="entry name" value="CYSTEINE-RICH RLK (RECEPTOR-LIKE PROTEIN KINASE) 8"/>
    <property type="match status" value="1"/>
</dbReference>
<evidence type="ECO:0000259" key="3">
    <source>
        <dbReference type="Pfam" id="PF13976"/>
    </source>
</evidence>
<name>A0A438KM27_VITVI</name>
<accession>A0A438KM27</accession>
<dbReference type="SUPFAM" id="SSF56672">
    <property type="entry name" value="DNA/RNA polymerases"/>
    <property type="match status" value="1"/>
</dbReference>
<organism evidence="4 5">
    <name type="scientific">Vitis vinifera</name>
    <name type="common">Grape</name>
    <dbReference type="NCBI Taxonomy" id="29760"/>
    <lineage>
        <taxon>Eukaryota</taxon>
        <taxon>Viridiplantae</taxon>
        <taxon>Streptophyta</taxon>
        <taxon>Embryophyta</taxon>
        <taxon>Tracheophyta</taxon>
        <taxon>Spermatophyta</taxon>
        <taxon>Magnoliopsida</taxon>
        <taxon>eudicotyledons</taxon>
        <taxon>Gunneridae</taxon>
        <taxon>Pentapetalae</taxon>
        <taxon>rosids</taxon>
        <taxon>Vitales</taxon>
        <taxon>Vitaceae</taxon>
        <taxon>Viteae</taxon>
        <taxon>Vitis</taxon>
    </lineage>
</organism>
<feature type="domain" description="Reverse transcriptase Ty1/copia-type" evidence="2">
    <location>
        <begin position="297"/>
        <end position="384"/>
    </location>
</feature>
<sequence length="483" mass="54326">MVVQRIELVVLAVRHGQGSSCSNLSNRKPLHCSYCDRDHHVRETCWKLNGYPPGHPKHASNKSNQRSTHFKRNKSHQPSVNNVKEGLLQKLLRLHQLIIDSGATDHITSSPTLLVNSSKNTRLPPVAMSSGEQALITSIGNLPLNSNITLKNVFVVPSFKDLMTRTTIGLGEQRDGLYYLVALASEKPKPQTSSTTTTSCCSLDPQVTFSTTLWHRRLGHLSSSRLHFMAKHLLSFPFQSNNARDVCALAKQNANHTWSLTSLPLDKKPIGCRWVYKIKRHSDGTIERFKARLVAKVAQNWSLHQLDVNNAFLHGDLHEEIYMTPPLGLQRQGENQVCHLYKSLYGLKQASRKWFAKFSTVIQAVGFTQSKVDYSLFTCQKGSSLISWRTKRQKNVSLSSAKTEYRAMTAALHIAVNLVFHERTTHIEMDCHFIRDKIQDGSIVTKHVASKNQLANVFTKPLGNEVFLTMMGKLGVLDIHSPI</sequence>
<dbReference type="InterPro" id="IPR025724">
    <property type="entry name" value="GAG-pre-integrase_dom"/>
</dbReference>
<dbReference type="Proteomes" id="UP000288805">
    <property type="component" value="Unassembled WGS sequence"/>
</dbReference>
<dbReference type="PANTHER" id="PTHR11439">
    <property type="entry name" value="GAG-POL-RELATED RETROTRANSPOSON"/>
    <property type="match status" value="1"/>
</dbReference>
<comment type="caution">
    <text evidence="4">The sequence shown here is derived from an EMBL/GenBank/DDBJ whole genome shotgun (WGS) entry which is preliminary data.</text>
</comment>
<feature type="domain" description="GAG-pre-integrase" evidence="3">
    <location>
        <begin position="194"/>
        <end position="252"/>
    </location>
</feature>
<evidence type="ECO:0000313" key="4">
    <source>
        <dbReference type="EMBL" id="RVX22254.1"/>
    </source>
</evidence>
<dbReference type="Pfam" id="PF13976">
    <property type="entry name" value="gag_pre-integrs"/>
    <property type="match status" value="1"/>
</dbReference>
<gene>
    <name evidence="4" type="primary">RE2_1239</name>
    <name evidence="4" type="ORF">CK203_001198</name>
</gene>
<dbReference type="AlphaFoldDB" id="A0A438KM27"/>